<accession>A0ACB9Z4L5</accession>
<organism evidence="1 2">
    <name type="scientific">Hypoxylon rubiginosum</name>
    <dbReference type="NCBI Taxonomy" id="110542"/>
    <lineage>
        <taxon>Eukaryota</taxon>
        <taxon>Fungi</taxon>
        <taxon>Dikarya</taxon>
        <taxon>Ascomycota</taxon>
        <taxon>Pezizomycotina</taxon>
        <taxon>Sordariomycetes</taxon>
        <taxon>Xylariomycetidae</taxon>
        <taxon>Xylariales</taxon>
        <taxon>Hypoxylaceae</taxon>
        <taxon>Hypoxylon</taxon>
    </lineage>
</organism>
<evidence type="ECO:0000313" key="1">
    <source>
        <dbReference type="EMBL" id="KAI4866680.1"/>
    </source>
</evidence>
<name>A0ACB9Z4L5_9PEZI</name>
<dbReference type="EMBL" id="MU393455">
    <property type="protein sequence ID" value="KAI4866680.1"/>
    <property type="molecule type" value="Genomic_DNA"/>
</dbReference>
<gene>
    <name evidence="1" type="ORF">F4820DRAFT_415812</name>
</gene>
<protein>
    <submittedName>
        <fullName evidence="1">Uncharacterized protein</fullName>
    </submittedName>
</protein>
<sequence length="357" mass="39966">MSTTPISSDSLVAECIAAEVTLRVAAHATIALRFWARRKGGLGYSWDDWLILAAGVYTVPFTISELVWLTNLGVARHFNWVQAYMPEVLPAFYKILYSEGLSYPPLITLVKLSILCFYIRMFSIRKTFARICYVQMVLVLLWAIITEFVYLFQCSPMSSAWGVTQEGKKCFKFQAMFAGTNAVNVIMDVVLLITPLHPIWGLKLPIRKKILVSGILILGTSEIVFSVIRLVKLSLLSYEDLSWDMAQALIWSNVENNGGIICACIPTLAPLLPKSWGGRSQSSSSYASKPKYPSRPNYPDQDEIELTAAGSGQTDERELMEFAEEDKIRCTTEITVRVESNSRLSDRNLDLTYGLAA</sequence>
<evidence type="ECO:0000313" key="2">
    <source>
        <dbReference type="Proteomes" id="UP001497700"/>
    </source>
</evidence>
<comment type="caution">
    <text evidence="1">The sequence shown here is derived from an EMBL/GenBank/DDBJ whole genome shotgun (WGS) entry which is preliminary data.</text>
</comment>
<dbReference type="Proteomes" id="UP001497700">
    <property type="component" value="Unassembled WGS sequence"/>
</dbReference>
<keyword evidence="2" id="KW-1185">Reference proteome</keyword>
<proteinExistence type="predicted"/>
<reference evidence="1 2" key="1">
    <citation type="journal article" date="2022" name="New Phytol.">
        <title>Ecological generalism drives hyperdiversity of secondary metabolite gene clusters in xylarialean endophytes.</title>
        <authorList>
            <person name="Franco M.E.E."/>
            <person name="Wisecaver J.H."/>
            <person name="Arnold A.E."/>
            <person name="Ju Y.M."/>
            <person name="Slot J.C."/>
            <person name="Ahrendt S."/>
            <person name="Moore L.P."/>
            <person name="Eastman K.E."/>
            <person name="Scott K."/>
            <person name="Konkel Z."/>
            <person name="Mondo S.J."/>
            <person name="Kuo A."/>
            <person name="Hayes R.D."/>
            <person name="Haridas S."/>
            <person name="Andreopoulos B."/>
            <person name="Riley R."/>
            <person name="LaButti K."/>
            <person name="Pangilinan J."/>
            <person name="Lipzen A."/>
            <person name="Amirebrahimi M."/>
            <person name="Yan J."/>
            <person name="Adam C."/>
            <person name="Keymanesh K."/>
            <person name="Ng V."/>
            <person name="Louie K."/>
            <person name="Northen T."/>
            <person name="Drula E."/>
            <person name="Henrissat B."/>
            <person name="Hsieh H.M."/>
            <person name="Youens-Clark K."/>
            <person name="Lutzoni F."/>
            <person name="Miadlikowska J."/>
            <person name="Eastwood D.C."/>
            <person name="Hamelin R.C."/>
            <person name="Grigoriev I.V."/>
            <person name="U'Ren J.M."/>
        </authorList>
    </citation>
    <scope>NUCLEOTIDE SEQUENCE [LARGE SCALE GENOMIC DNA]</scope>
    <source>
        <strain evidence="1 2">CBS 119005</strain>
    </source>
</reference>